<dbReference type="GO" id="GO:0005739">
    <property type="term" value="C:mitochondrion"/>
    <property type="evidence" value="ECO:0007669"/>
    <property type="project" value="TreeGrafter"/>
</dbReference>
<evidence type="ECO:0000256" key="3">
    <source>
        <dbReference type="ARBA" id="ARBA00022801"/>
    </source>
</evidence>
<feature type="short sequence motif" description="GXSXG" evidence="8">
    <location>
        <begin position="471"/>
        <end position="475"/>
    </location>
</feature>
<organism evidence="11">
    <name type="scientific">Amphimedon queenslandica</name>
    <name type="common">Sponge</name>
    <dbReference type="NCBI Taxonomy" id="400682"/>
    <lineage>
        <taxon>Eukaryota</taxon>
        <taxon>Metazoa</taxon>
        <taxon>Porifera</taxon>
        <taxon>Demospongiae</taxon>
        <taxon>Heteroscleromorpha</taxon>
        <taxon>Haplosclerida</taxon>
        <taxon>Niphatidae</taxon>
        <taxon>Amphimedon</taxon>
    </lineage>
</organism>
<dbReference type="GO" id="GO:0016042">
    <property type="term" value="P:lipid catabolic process"/>
    <property type="evidence" value="ECO:0007669"/>
    <property type="project" value="UniProtKB-UniRule"/>
</dbReference>
<evidence type="ECO:0000256" key="1">
    <source>
        <dbReference type="ARBA" id="ARBA00013278"/>
    </source>
</evidence>
<evidence type="ECO:0000313" key="11">
    <source>
        <dbReference type="EnsemblMetazoa" id="Aqu2.1.23297_001"/>
    </source>
</evidence>
<dbReference type="OrthoDB" id="10021675at2759"/>
<dbReference type="Gene3D" id="1.25.40.20">
    <property type="entry name" value="Ankyrin repeat-containing domain"/>
    <property type="match status" value="1"/>
</dbReference>
<dbReference type="InterPro" id="IPR047148">
    <property type="entry name" value="PLPL9"/>
</dbReference>
<feature type="active site" description="Proton acceptor" evidence="8">
    <location>
        <position position="591"/>
    </location>
</feature>
<evidence type="ECO:0000259" key="10">
    <source>
        <dbReference type="PROSITE" id="PS51635"/>
    </source>
</evidence>
<dbReference type="InterPro" id="IPR036770">
    <property type="entry name" value="Ankyrin_rpt-contain_sf"/>
</dbReference>
<dbReference type="GO" id="GO:0052816">
    <property type="term" value="F:long-chain fatty acyl-CoA hydrolase activity"/>
    <property type="evidence" value="ECO:0007669"/>
    <property type="project" value="TreeGrafter"/>
</dbReference>
<reference evidence="12" key="1">
    <citation type="journal article" date="2010" name="Nature">
        <title>The Amphimedon queenslandica genome and the evolution of animal complexity.</title>
        <authorList>
            <person name="Srivastava M."/>
            <person name="Simakov O."/>
            <person name="Chapman J."/>
            <person name="Fahey B."/>
            <person name="Gauthier M.E."/>
            <person name="Mitros T."/>
            <person name="Richards G.S."/>
            <person name="Conaco C."/>
            <person name="Dacre M."/>
            <person name="Hellsten U."/>
            <person name="Larroux C."/>
            <person name="Putnam N.H."/>
            <person name="Stanke M."/>
            <person name="Adamska M."/>
            <person name="Darling A."/>
            <person name="Degnan S.M."/>
            <person name="Oakley T.H."/>
            <person name="Plachetzki D.C."/>
            <person name="Zhai Y."/>
            <person name="Adamski M."/>
            <person name="Calcino A."/>
            <person name="Cummins S.F."/>
            <person name="Goodstein D.M."/>
            <person name="Harris C."/>
            <person name="Jackson D.J."/>
            <person name="Leys S.P."/>
            <person name="Shu S."/>
            <person name="Woodcroft B.J."/>
            <person name="Vervoort M."/>
            <person name="Kosik K.S."/>
            <person name="Manning G."/>
            <person name="Degnan B.M."/>
            <person name="Rokhsar D.S."/>
        </authorList>
    </citation>
    <scope>NUCLEOTIDE SEQUENCE [LARGE SCALE GENOMIC DNA]</scope>
</reference>
<keyword evidence="8" id="KW-0442">Lipid degradation</keyword>
<feature type="repeat" description="ANK" evidence="7">
    <location>
        <begin position="297"/>
        <end position="329"/>
    </location>
</feature>
<accession>A0A1X7U5V0</accession>
<dbReference type="PROSITE" id="PS51635">
    <property type="entry name" value="PNPLA"/>
    <property type="match status" value="1"/>
</dbReference>
<evidence type="ECO:0000256" key="8">
    <source>
        <dbReference type="PROSITE-ProRule" id="PRU01161"/>
    </source>
</evidence>
<evidence type="ECO:0000256" key="6">
    <source>
        <dbReference type="ARBA" id="ARBA00023422"/>
    </source>
</evidence>
<dbReference type="eggNOG" id="KOG0513">
    <property type="taxonomic scope" value="Eukaryota"/>
</dbReference>
<dbReference type="EnsemblMetazoa" id="Aqu2.1.23297_001">
    <property type="protein sequence ID" value="Aqu2.1.23297_001"/>
    <property type="gene ID" value="Aqu2.1.23297"/>
</dbReference>
<dbReference type="GO" id="GO:2000304">
    <property type="term" value="P:positive regulation of ceramide biosynthetic process"/>
    <property type="evidence" value="ECO:0007669"/>
    <property type="project" value="TreeGrafter"/>
</dbReference>
<feature type="active site" description="Nucleophile" evidence="8">
    <location>
        <position position="473"/>
    </location>
</feature>
<feature type="repeat" description="ANK" evidence="7">
    <location>
        <begin position="331"/>
        <end position="363"/>
    </location>
</feature>
<dbReference type="InParanoid" id="A0A1X7U5V0"/>
<feature type="compositionally biased region" description="Low complexity" evidence="9">
    <location>
        <begin position="46"/>
        <end position="61"/>
    </location>
</feature>
<evidence type="ECO:0000256" key="9">
    <source>
        <dbReference type="SAM" id="MobiDB-lite"/>
    </source>
</evidence>
<dbReference type="InterPro" id="IPR002641">
    <property type="entry name" value="PNPLA_dom"/>
</dbReference>
<feature type="region of interest" description="Disordered" evidence="9">
    <location>
        <begin position="741"/>
        <end position="768"/>
    </location>
</feature>
<feature type="short sequence motif" description="DGA/G" evidence="8">
    <location>
        <begin position="591"/>
        <end position="593"/>
    </location>
</feature>
<keyword evidence="4 7" id="KW-0040">ANK repeat</keyword>
<protein>
    <recommendedName>
        <fullName evidence="1">phospholipase A2</fullName>
        <ecNumber evidence="1">3.1.1.4</ecNumber>
    </recommendedName>
</protein>
<evidence type="ECO:0000256" key="7">
    <source>
        <dbReference type="PROSITE-ProRule" id="PRU00023"/>
    </source>
</evidence>
<dbReference type="Pfam" id="PF12796">
    <property type="entry name" value="Ank_2"/>
    <property type="match status" value="1"/>
</dbReference>
<dbReference type="PROSITE" id="PS50297">
    <property type="entry name" value="ANK_REP_REGION"/>
    <property type="match status" value="1"/>
</dbReference>
<dbReference type="AlphaFoldDB" id="A0A1X7U5V0"/>
<dbReference type="EnsemblMetazoa" id="XM_020000406.1">
    <property type="protein sequence ID" value="XP_019855965.1"/>
    <property type="gene ID" value="LOC109584600"/>
</dbReference>
<dbReference type="Gene3D" id="3.40.1090.10">
    <property type="entry name" value="Cytosolic phospholipase A2 catalytic domain"/>
    <property type="match status" value="1"/>
</dbReference>
<dbReference type="SUPFAM" id="SSF48403">
    <property type="entry name" value="Ankyrin repeat"/>
    <property type="match status" value="1"/>
</dbReference>
<dbReference type="PANTHER" id="PTHR24139">
    <property type="entry name" value="CALCIUM-INDEPENDENT PHOSPHOLIPASE A2"/>
    <property type="match status" value="1"/>
</dbReference>
<dbReference type="InterPro" id="IPR016035">
    <property type="entry name" value="Acyl_Trfase/lysoPLipase"/>
</dbReference>
<sequence>MPYWVKHYKRRDEPRDSVLIQTIPINSTACSLELLCTKQESTFPPSLSNLLPSPRPSLQQPAAATASPPNQAIDERTHVLLLSRREQTTLDGGRTLKLYSSKTRSKAETALHTITCILESLAPALDLCLSTDLLSLLLLPSPRRIEELPSLVAQYAVSAKQNQQELFSLARLHINNQSILYLMCELTSMKILNDLQTNEIEFDVCHPVTGATLVHMATLLGDEKLSDTLRYLKSSMSSEDYYKYINRTCKYEYITTGGGGGGNGGGTNVTNGTDGLLSVDKLLRRSSSPSNDSLKLGDITPLMTAVKRNNVRTAHYLLVSGADPNYQEPLNGMTPLHIAAHIPNVAILKLLLSFEADIFATNKAGKTPLDIAKDSNSEDCIAVMEKVAALRDKRKEIRSSKMTVVEGPGNDSVALLSMDGGGTRGSTCCYTLYYIEQRMREIARSRGEEGTETTISPEDIHIRRYFDWYAGTSIGSLFTNMMAYKDGDSNYVMSSLVNSRIEAFSSSRIYDGPTQERISRRLVGDRDMRSISNPKVLITTTQADLHPPQLICITNYREDPGNGRNWKAWEATRASSSAPLFFPSFEGRYVDGGILAVNPTQHALHDIHVYDNRKIGLVLSLGTGVFKPALSDTGLDVMKPRLSHFISDIHSDIKFVKSLLRMLTANIVNPTDSVLHSKAWCESTGAIFHRLSPPLSVRHELDEKSDEAFVLFFYETYLYLLESEDAISKISYQLLDHGPRWRREEEDETDGETKNKMAHGKKFKSTWV</sequence>
<dbReference type="Proteomes" id="UP000007879">
    <property type="component" value="Unassembled WGS sequence"/>
</dbReference>
<name>A0A1X7U5V0_AMPQE</name>
<keyword evidence="5 8" id="KW-0443">Lipid metabolism</keyword>
<dbReference type="KEGG" id="aqu:109584600"/>
<evidence type="ECO:0000256" key="2">
    <source>
        <dbReference type="ARBA" id="ARBA00022737"/>
    </source>
</evidence>
<feature type="region of interest" description="Disordered" evidence="9">
    <location>
        <begin position="46"/>
        <end position="70"/>
    </location>
</feature>
<feature type="domain" description="PNPLA" evidence="10">
    <location>
        <begin position="416"/>
        <end position="604"/>
    </location>
</feature>
<comment type="catalytic activity">
    <reaction evidence="6">
        <text>a 1,2-diacyl-sn-glycero-3-phosphocholine + H2O = a 1-acyl-sn-glycero-3-phosphocholine + a fatty acid + H(+)</text>
        <dbReference type="Rhea" id="RHEA:15801"/>
        <dbReference type="ChEBI" id="CHEBI:15377"/>
        <dbReference type="ChEBI" id="CHEBI:15378"/>
        <dbReference type="ChEBI" id="CHEBI:28868"/>
        <dbReference type="ChEBI" id="CHEBI:57643"/>
        <dbReference type="ChEBI" id="CHEBI:58168"/>
        <dbReference type="EC" id="3.1.1.4"/>
    </reaction>
    <physiologicalReaction direction="left-to-right" evidence="6">
        <dbReference type="Rhea" id="RHEA:15802"/>
    </physiologicalReaction>
</comment>
<gene>
    <name evidence="11" type="primary">109584600</name>
</gene>
<dbReference type="GO" id="GO:0047499">
    <property type="term" value="F:calcium-independent phospholipase A2 activity"/>
    <property type="evidence" value="ECO:0007669"/>
    <property type="project" value="InterPro"/>
</dbReference>
<dbReference type="SMART" id="SM00248">
    <property type="entry name" value="ANK"/>
    <property type="match status" value="4"/>
</dbReference>
<evidence type="ECO:0000256" key="4">
    <source>
        <dbReference type="ARBA" id="ARBA00023043"/>
    </source>
</evidence>
<evidence type="ECO:0000256" key="5">
    <source>
        <dbReference type="ARBA" id="ARBA00023098"/>
    </source>
</evidence>
<dbReference type="PANTHER" id="PTHR24139:SF34">
    <property type="entry name" value="85_88 KDA CALCIUM-INDEPENDENT PHOSPHOLIPASE A2"/>
    <property type="match status" value="1"/>
</dbReference>
<dbReference type="InterPro" id="IPR002110">
    <property type="entry name" value="Ankyrin_rpt"/>
</dbReference>
<feature type="short sequence motif" description="GXGXXG" evidence="8">
    <location>
        <begin position="420"/>
        <end position="425"/>
    </location>
</feature>
<dbReference type="EC" id="3.1.1.4" evidence="1"/>
<keyword evidence="2" id="KW-0677">Repeat</keyword>
<proteinExistence type="predicted"/>
<dbReference type="PROSITE" id="PS50088">
    <property type="entry name" value="ANK_REPEAT"/>
    <property type="match status" value="2"/>
</dbReference>
<keyword evidence="3 8" id="KW-0378">Hydrolase</keyword>
<keyword evidence="12" id="KW-1185">Reference proteome</keyword>
<evidence type="ECO:0000313" key="12">
    <source>
        <dbReference type="Proteomes" id="UP000007879"/>
    </source>
</evidence>
<dbReference type="Pfam" id="PF01734">
    <property type="entry name" value="Patatin"/>
    <property type="match status" value="1"/>
</dbReference>
<feature type="compositionally biased region" description="Basic residues" evidence="9">
    <location>
        <begin position="756"/>
        <end position="768"/>
    </location>
</feature>
<dbReference type="SUPFAM" id="SSF52151">
    <property type="entry name" value="FabD/lysophospholipase-like"/>
    <property type="match status" value="1"/>
</dbReference>
<reference evidence="11" key="2">
    <citation type="submission" date="2017-05" db="UniProtKB">
        <authorList>
            <consortium name="EnsemblMetazoa"/>
        </authorList>
    </citation>
    <scope>IDENTIFICATION</scope>
</reference>